<keyword evidence="1" id="KW-0472">Membrane</keyword>
<dbReference type="AlphaFoldDB" id="A0A0A8Z9H6"/>
<evidence type="ECO:0000256" key="1">
    <source>
        <dbReference type="SAM" id="Phobius"/>
    </source>
</evidence>
<feature type="transmembrane region" description="Helical" evidence="1">
    <location>
        <begin position="6"/>
        <end position="24"/>
    </location>
</feature>
<evidence type="ECO:0000313" key="2">
    <source>
        <dbReference type="EMBL" id="JAD35461.1"/>
    </source>
</evidence>
<reference evidence="2" key="2">
    <citation type="journal article" date="2015" name="Data Brief">
        <title>Shoot transcriptome of the giant reed, Arundo donax.</title>
        <authorList>
            <person name="Barrero R.A."/>
            <person name="Guerrero F.D."/>
            <person name="Moolhuijzen P."/>
            <person name="Goolsby J.A."/>
            <person name="Tidwell J."/>
            <person name="Bellgard S.E."/>
            <person name="Bellgard M.I."/>
        </authorList>
    </citation>
    <scope>NUCLEOTIDE SEQUENCE</scope>
    <source>
        <tissue evidence="2">Shoot tissue taken approximately 20 cm above the soil surface</tissue>
    </source>
</reference>
<dbReference type="EMBL" id="GBRH01262434">
    <property type="protein sequence ID" value="JAD35461.1"/>
    <property type="molecule type" value="Transcribed_RNA"/>
</dbReference>
<reference evidence="2" key="1">
    <citation type="submission" date="2014-09" db="EMBL/GenBank/DDBJ databases">
        <authorList>
            <person name="Magalhaes I.L.F."/>
            <person name="Oliveira U."/>
            <person name="Santos F.R."/>
            <person name="Vidigal T.H.D.A."/>
            <person name="Brescovit A.D."/>
            <person name="Santos A.J."/>
        </authorList>
    </citation>
    <scope>NUCLEOTIDE SEQUENCE</scope>
    <source>
        <tissue evidence="2">Shoot tissue taken approximately 20 cm above the soil surface</tissue>
    </source>
</reference>
<sequence>MYFYLVLFTIAVVYITIGMYFSWFY</sequence>
<protein>
    <submittedName>
        <fullName evidence="2">Uncharacterized protein</fullName>
    </submittedName>
</protein>
<keyword evidence="1" id="KW-1133">Transmembrane helix</keyword>
<proteinExistence type="predicted"/>
<keyword evidence="1" id="KW-0812">Transmembrane</keyword>
<organism evidence="2">
    <name type="scientific">Arundo donax</name>
    <name type="common">Giant reed</name>
    <name type="synonym">Donax arundinaceus</name>
    <dbReference type="NCBI Taxonomy" id="35708"/>
    <lineage>
        <taxon>Eukaryota</taxon>
        <taxon>Viridiplantae</taxon>
        <taxon>Streptophyta</taxon>
        <taxon>Embryophyta</taxon>
        <taxon>Tracheophyta</taxon>
        <taxon>Spermatophyta</taxon>
        <taxon>Magnoliopsida</taxon>
        <taxon>Liliopsida</taxon>
        <taxon>Poales</taxon>
        <taxon>Poaceae</taxon>
        <taxon>PACMAD clade</taxon>
        <taxon>Arundinoideae</taxon>
        <taxon>Arundineae</taxon>
        <taxon>Arundo</taxon>
    </lineage>
</organism>
<accession>A0A0A8Z9H6</accession>
<name>A0A0A8Z9H6_ARUDO</name>